<feature type="compositionally biased region" description="Basic and acidic residues" evidence="2">
    <location>
        <begin position="257"/>
        <end position="266"/>
    </location>
</feature>
<dbReference type="PROSITE" id="PS50110">
    <property type="entry name" value="RESPONSE_REGULATORY"/>
    <property type="match status" value="1"/>
</dbReference>
<dbReference type="STRING" id="1246637.MTBBW1_980011"/>
<dbReference type="Gene3D" id="3.40.50.2300">
    <property type="match status" value="1"/>
</dbReference>
<dbReference type="Proteomes" id="UP000191931">
    <property type="component" value="Unassembled WGS sequence"/>
</dbReference>
<dbReference type="SUPFAM" id="SSF48371">
    <property type="entry name" value="ARM repeat"/>
    <property type="match status" value="1"/>
</dbReference>
<feature type="domain" description="Response regulatory" evidence="3">
    <location>
        <begin position="510"/>
        <end position="626"/>
    </location>
</feature>
<name>A0A1W1HLN6_9BACT</name>
<reference evidence="4 5" key="1">
    <citation type="submission" date="2017-03" db="EMBL/GenBank/DDBJ databases">
        <authorList>
            <person name="Afonso C.L."/>
            <person name="Miller P.J."/>
            <person name="Scott M.A."/>
            <person name="Spackman E."/>
            <person name="Goraichik I."/>
            <person name="Dimitrov K.M."/>
            <person name="Suarez D.L."/>
            <person name="Swayne D.E."/>
        </authorList>
    </citation>
    <scope>NUCLEOTIDE SEQUENCE [LARGE SCALE GENOMIC DNA]</scope>
    <source>
        <strain evidence="4">PRJEB14757</strain>
    </source>
</reference>
<evidence type="ECO:0000256" key="2">
    <source>
        <dbReference type="SAM" id="MobiDB-lite"/>
    </source>
</evidence>
<gene>
    <name evidence="4" type="ORF">MTBBW1_980011</name>
</gene>
<comment type="caution">
    <text evidence="1">Lacks conserved residue(s) required for the propagation of feature annotation.</text>
</comment>
<evidence type="ECO:0000313" key="5">
    <source>
        <dbReference type="Proteomes" id="UP000191931"/>
    </source>
</evidence>
<organism evidence="4 5">
    <name type="scientific">Desulfamplus magnetovallimortis</name>
    <dbReference type="NCBI Taxonomy" id="1246637"/>
    <lineage>
        <taxon>Bacteria</taxon>
        <taxon>Pseudomonadati</taxon>
        <taxon>Thermodesulfobacteriota</taxon>
        <taxon>Desulfobacteria</taxon>
        <taxon>Desulfobacterales</taxon>
        <taxon>Desulfobacteraceae</taxon>
        <taxon>Desulfamplus</taxon>
    </lineage>
</organism>
<dbReference type="InterPro" id="IPR016024">
    <property type="entry name" value="ARM-type_fold"/>
</dbReference>
<proteinExistence type="predicted"/>
<keyword evidence="5" id="KW-1185">Reference proteome</keyword>
<evidence type="ECO:0000259" key="3">
    <source>
        <dbReference type="PROSITE" id="PS50110"/>
    </source>
</evidence>
<feature type="region of interest" description="Disordered" evidence="2">
    <location>
        <begin position="253"/>
        <end position="275"/>
    </location>
</feature>
<dbReference type="EMBL" id="FWEV01000345">
    <property type="protein sequence ID" value="SLM33262.1"/>
    <property type="molecule type" value="Genomic_DNA"/>
</dbReference>
<dbReference type="RefSeq" id="WP_080803600.1">
    <property type="nucleotide sequence ID" value="NZ_LT828544.1"/>
</dbReference>
<dbReference type="GO" id="GO:0000160">
    <property type="term" value="P:phosphorelay signal transduction system"/>
    <property type="evidence" value="ECO:0007669"/>
    <property type="project" value="InterPro"/>
</dbReference>
<dbReference type="InterPro" id="IPR011006">
    <property type="entry name" value="CheY-like_superfamily"/>
</dbReference>
<dbReference type="OrthoDB" id="5410345at2"/>
<evidence type="ECO:0000256" key="1">
    <source>
        <dbReference type="PROSITE-ProRule" id="PRU00169"/>
    </source>
</evidence>
<evidence type="ECO:0000313" key="4">
    <source>
        <dbReference type="EMBL" id="SLM33262.1"/>
    </source>
</evidence>
<dbReference type="SUPFAM" id="SSF52172">
    <property type="entry name" value="CheY-like"/>
    <property type="match status" value="1"/>
</dbReference>
<protein>
    <submittedName>
        <fullName evidence="4">Putative Two-component response receiver and regulator protein</fullName>
    </submittedName>
</protein>
<accession>A0A1W1HLN6</accession>
<dbReference type="AlphaFoldDB" id="A0A1W1HLN6"/>
<sequence length="626" mass="71437">MFNILASLIPPQKEQNSTNHFSIKGNTVGNYIVYFKESLETENLKKSKDLLLDIYLEPDTTKSEVLNELAMVSDPIAWHLIDFLVRIETDYFKALTEEIYEKLIQLIIDRAHLNFDFARILYKSNDHAWIAQASPLMQYILTNCTDRETLFETINIAGKERIDSLVPSIAEFIFYDDPTLKFIAVKTLGQIGTKEALTLLLNASQTVKADQHITDTIIAIETEMEKDAISAESASQPAESKKEELLEIESGTTDSISELHDNEHKSNYSSCGISQDSSLSENIYEDKNTHKIIDPEMIMTMLESKDINERFKAFSDIMQSKSIHVEKLAANLKSADHDLVINTLRIISHHAPKELLPALYTFLSKESIPLSLEHGAFEALCAFEKFSFTELMLNAVEKPAIHVRMAAAMALNKNYNDPVYAKIKNRIETGRQKGESIVQTLIDVEADNIINYLLVSDTFAYMAANYLAKNTTMSALNFYLKILRDRGLKSTAKKIEFKADMKNKLKNRLKVMVINGSEITNKVYEKLLFQNNYLPMLFLNFQDAFEALSLEKPDLIITELFSKDITALDFSREIREFYTQQDLPILISSRQNDFLDLDLEERYPSCGINGIFKFPEVIKGINMHIR</sequence>
<dbReference type="InterPro" id="IPR001789">
    <property type="entry name" value="Sig_transdc_resp-reg_receiver"/>
</dbReference>